<gene>
    <name evidence="2" type="ORF">CC85DRAFT_286283</name>
</gene>
<keyword evidence="3" id="KW-1185">Reference proteome</keyword>
<evidence type="ECO:0000313" key="2">
    <source>
        <dbReference type="EMBL" id="KLT41629.1"/>
    </source>
</evidence>
<dbReference type="Proteomes" id="UP000053611">
    <property type="component" value="Unassembled WGS sequence"/>
</dbReference>
<organism evidence="2 3">
    <name type="scientific">Cutaneotrichosporon oleaginosum</name>
    <dbReference type="NCBI Taxonomy" id="879819"/>
    <lineage>
        <taxon>Eukaryota</taxon>
        <taxon>Fungi</taxon>
        <taxon>Dikarya</taxon>
        <taxon>Basidiomycota</taxon>
        <taxon>Agaricomycotina</taxon>
        <taxon>Tremellomycetes</taxon>
        <taxon>Trichosporonales</taxon>
        <taxon>Trichosporonaceae</taxon>
        <taxon>Cutaneotrichosporon</taxon>
    </lineage>
</organism>
<evidence type="ECO:0000313" key="3">
    <source>
        <dbReference type="Proteomes" id="UP000053611"/>
    </source>
</evidence>
<dbReference type="GeneID" id="28984069"/>
<dbReference type="EMBL" id="KQ087215">
    <property type="protein sequence ID" value="KLT41629.1"/>
    <property type="molecule type" value="Genomic_DNA"/>
</dbReference>
<sequence length="150" mass="16570">MRANSRRQRISANCGWPMYAVSCGMRARVMPTNHKTRRKTKALVPNASSRPRSIPRFRGSSATAPVRTDPRHPRSTHSQPHPVPGPPDAKRRSERTGEVIAAVSGEHAGEHMRQAVASMQKVEIRGVSSCIKDVDGRMRTILLSEAVIET</sequence>
<reference evidence="2 3" key="1">
    <citation type="submission" date="2015-03" db="EMBL/GenBank/DDBJ databases">
        <title>Genomics and transcriptomics of the oil-accumulating basidiomycete yeast T. oleaginosus allow insights into substrate utilization and the diverse evolutionary trajectories of mating systems in fungi.</title>
        <authorList>
            <consortium name="DOE Joint Genome Institute"/>
            <person name="Kourist R."/>
            <person name="Kracht O."/>
            <person name="Bracharz F."/>
            <person name="Lipzen A."/>
            <person name="Nolan M."/>
            <person name="Ohm R."/>
            <person name="Grigoriev I."/>
            <person name="Sun S."/>
            <person name="Heitman J."/>
            <person name="Bruck T."/>
            <person name="Nowrousian M."/>
        </authorList>
    </citation>
    <scope>NUCLEOTIDE SEQUENCE [LARGE SCALE GENOMIC DNA]</scope>
    <source>
        <strain evidence="2 3">IBC0246</strain>
    </source>
</reference>
<protein>
    <submittedName>
        <fullName evidence="2">Uncharacterized protein</fullName>
    </submittedName>
</protein>
<name>A0A0J1B1Y3_9TREE</name>
<evidence type="ECO:0000256" key="1">
    <source>
        <dbReference type="SAM" id="MobiDB-lite"/>
    </source>
</evidence>
<dbReference type="AlphaFoldDB" id="A0A0J1B1Y3"/>
<feature type="compositionally biased region" description="Basic and acidic residues" evidence="1">
    <location>
        <begin position="88"/>
        <end position="97"/>
    </location>
</feature>
<feature type="region of interest" description="Disordered" evidence="1">
    <location>
        <begin position="31"/>
        <end position="98"/>
    </location>
</feature>
<dbReference type="RefSeq" id="XP_018278120.1">
    <property type="nucleotide sequence ID" value="XM_018423466.1"/>
</dbReference>
<accession>A0A0J1B1Y3</accession>
<proteinExistence type="predicted"/>